<evidence type="ECO:0000313" key="3">
    <source>
        <dbReference type="EMBL" id="SDP34192.1"/>
    </source>
</evidence>
<protein>
    <submittedName>
        <fullName evidence="3">Predicted nicotinamide N-methyase</fullName>
    </submittedName>
</protein>
<reference evidence="4" key="1">
    <citation type="submission" date="2016-10" db="EMBL/GenBank/DDBJ databases">
        <authorList>
            <person name="Varghese N."/>
            <person name="Submissions S."/>
        </authorList>
    </citation>
    <scope>NUCLEOTIDE SEQUENCE [LARGE SCALE GENOMIC DNA]</scope>
    <source>
        <strain evidence="4">DSM 45843</strain>
    </source>
</reference>
<accession>A0A1H0RX86</accession>
<dbReference type="PANTHER" id="PTHR43648">
    <property type="entry name" value="ELECTRON TRANSFER FLAVOPROTEIN BETA SUBUNIT LYSINE METHYLTRANSFERASE"/>
    <property type="match status" value="1"/>
</dbReference>
<dbReference type="GO" id="GO:0016279">
    <property type="term" value="F:protein-lysine N-methyltransferase activity"/>
    <property type="evidence" value="ECO:0007669"/>
    <property type="project" value="TreeGrafter"/>
</dbReference>
<name>A0A1H0RX86_9ACTN</name>
<evidence type="ECO:0000313" key="4">
    <source>
        <dbReference type="Proteomes" id="UP000199088"/>
    </source>
</evidence>
<dbReference type="AlphaFoldDB" id="A0A1H0RX86"/>
<dbReference type="Pfam" id="PF06325">
    <property type="entry name" value="PrmA"/>
    <property type="match status" value="1"/>
</dbReference>
<proteinExistence type="predicted"/>
<keyword evidence="2" id="KW-0808">Transferase</keyword>
<dbReference type="EMBL" id="FNIR01000012">
    <property type="protein sequence ID" value="SDP34192.1"/>
    <property type="molecule type" value="Genomic_DNA"/>
</dbReference>
<evidence type="ECO:0000256" key="1">
    <source>
        <dbReference type="ARBA" id="ARBA00022603"/>
    </source>
</evidence>
<dbReference type="GO" id="GO:0032259">
    <property type="term" value="P:methylation"/>
    <property type="evidence" value="ECO:0007669"/>
    <property type="project" value="UniProtKB-KW"/>
</dbReference>
<dbReference type="STRING" id="1052260.SAMN05660199_03669"/>
<dbReference type="RefSeq" id="WP_091247840.1">
    <property type="nucleotide sequence ID" value="NZ_FNIR01000012.1"/>
</dbReference>
<dbReference type="OrthoDB" id="9794615at2"/>
<organism evidence="3 4">
    <name type="scientific">Klenkia soli</name>
    <dbReference type="NCBI Taxonomy" id="1052260"/>
    <lineage>
        <taxon>Bacteria</taxon>
        <taxon>Bacillati</taxon>
        <taxon>Actinomycetota</taxon>
        <taxon>Actinomycetes</taxon>
        <taxon>Geodermatophilales</taxon>
        <taxon>Geodermatophilaceae</taxon>
        <taxon>Klenkia</taxon>
    </lineage>
</organism>
<dbReference type="InterPro" id="IPR050078">
    <property type="entry name" value="Ribosomal_L11_MeTrfase_PrmA"/>
</dbReference>
<dbReference type="PANTHER" id="PTHR43648:SF1">
    <property type="entry name" value="ELECTRON TRANSFER FLAVOPROTEIN BETA SUBUNIT LYSINE METHYLTRANSFERASE"/>
    <property type="match status" value="1"/>
</dbReference>
<dbReference type="CDD" id="cd02440">
    <property type="entry name" value="AdoMet_MTases"/>
    <property type="match status" value="1"/>
</dbReference>
<dbReference type="InterPro" id="IPR029063">
    <property type="entry name" value="SAM-dependent_MTases_sf"/>
</dbReference>
<dbReference type="SUPFAM" id="SSF53335">
    <property type="entry name" value="S-adenosyl-L-methionine-dependent methyltransferases"/>
    <property type="match status" value="1"/>
</dbReference>
<dbReference type="Gene3D" id="3.40.50.150">
    <property type="entry name" value="Vaccinia Virus protein VP39"/>
    <property type="match status" value="1"/>
</dbReference>
<keyword evidence="4" id="KW-1185">Reference proteome</keyword>
<keyword evidence="1" id="KW-0489">Methyltransferase</keyword>
<gene>
    <name evidence="3" type="ORF">SAMN05660199_03669</name>
</gene>
<evidence type="ECO:0000256" key="2">
    <source>
        <dbReference type="ARBA" id="ARBA00022679"/>
    </source>
</evidence>
<sequence length="212" mass="22257">MTVPAGFFARHTRLVRTPLVPEVALHLADDVAALWQAMEDDEGTPGAGDASPFWAAAWVGGQGLARYVLDTPDLVAGRTVLDLGAGSGLVAVAASLAGAERVLASDVDPYALAVIPLNAAANGARGIEPVGDVLDADLPEVEVVLAGDVFYDLRMADRVRPWLFTAWVRGAVVLVGDPGRSQLPEGLREVAGYQVPDSGVDVARRTTVWRLP</sequence>
<dbReference type="Proteomes" id="UP000199088">
    <property type="component" value="Unassembled WGS sequence"/>
</dbReference>